<evidence type="ECO:0000256" key="3">
    <source>
        <dbReference type="ARBA" id="ARBA00023274"/>
    </source>
</evidence>
<keyword evidence="3 5" id="KW-0687">Ribonucleoprotein</keyword>
<dbReference type="GO" id="GO:0006412">
    <property type="term" value="P:translation"/>
    <property type="evidence" value="ECO:0007669"/>
    <property type="project" value="UniProtKB-UniRule"/>
</dbReference>
<protein>
    <recommendedName>
        <fullName evidence="4 5">Large ribosomal subunit protein bL36</fullName>
    </recommendedName>
</protein>
<sequence>MKVRSSLRSMKTKPGSQVVRRRGKIFVINKRNPRFKSRQA</sequence>
<keyword evidence="2 5" id="KW-0689">Ribosomal protein</keyword>
<dbReference type="GO" id="GO:1990904">
    <property type="term" value="C:ribonucleoprotein complex"/>
    <property type="evidence" value="ECO:0007669"/>
    <property type="project" value="UniProtKB-KW"/>
</dbReference>
<dbReference type="InterPro" id="IPR035977">
    <property type="entry name" value="Ribosomal_bL36_sp"/>
</dbReference>
<evidence type="ECO:0000256" key="5">
    <source>
        <dbReference type="HAMAP-Rule" id="MF_00251"/>
    </source>
</evidence>
<evidence type="ECO:0000313" key="6">
    <source>
        <dbReference type="EMBL" id="ASO20595.1"/>
    </source>
</evidence>
<evidence type="ECO:0000256" key="1">
    <source>
        <dbReference type="ARBA" id="ARBA00007645"/>
    </source>
</evidence>
<evidence type="ECO:0000256" key="2">
    <source>
        <dbReference type="ARBA" id="ARBA00022980"/>
    </source>
</evidence>
<evidence type="ECO:0000313" key="7">
    <source>
        <dbReference type="Proteomes" id="UP000204221"/>
    </source>
</evidence>
<gene>
    <name evidence="6" type="primary">ykgO</name>
    <name evidence="5" type="synonym">rpmJ</name>
    <name evidence="6" type="ORF">AHOG_14770</name>
</gene>
<dbReference type="GO" id="GO:0003735">
    <property type="term" value="F:structural constituent of ribosome"/>
    <property type="evidence" value="ECO:0007669"/>
    <property type="project" value="InterPro"/>
</dbReference>
<evidence type="ECO:0000256" key="4">
    <source>
        <dbReference type="ARBA" id="ARBA00035186"/>
    </source>
</evidence>
<dbReference type="KEGG" id="ahg:AHOG_14770"/>
<comment type="similarity">
    <text evidence="1 5">Belongs to the bacterial ribosomal protein bL36 family.</text>
</comment>
<dbReference type="EMBL" id="CP022521">
    <property type="protein sequence ID" value="ASO20595.1"/>
    <property type="molecule type" value="Genomic_DNA"/>
</dbReference>
<dbReference type="AlphaFoldDB" id="A0A221W446"/>
<keyword evidence="7" id="KW-1185">Reference proteome</keyword>
<dbReference type="HAMAP" id="MF_00251">
    <property type="entry name" value="Ribosomal_bL36"/>
    <property type="match status" value="1"/>
</dbReference>
<dbReference type="RefSeq" id="WP_093941894.1">
    <property type="nucleotide sequence ID" value="NZ_CP022521.1"/>
</dbReference>
<dbReference type="InterPro" id="IPR000473">
    <property type="entry name" value="Ribosomal_bL36"/>
</dbReference>
<dbReference type="GO" id="GO:0005840">
    <property type="term" value="C:ribosome"/>
    <property type="evidence" value="ECO:0007669"/>
    <property type="project" value="UniProtKB-KW"/>
</dbReference>
<dbReference type="Pfam" id="PF00444">
    <property type="entry name" value="Ribosomal_L36"/>
    <property type="match status" value="1"/>
</dbReference>
<reference evidence="6 7" key="1">
    <citation type="submission" date="2017-07" db="EMBL/GenBank/DDBJ databases">
        <title>Complete genome sequence of Actinoalloteichus hoggarensis DSM 45943, type strain of Actinoalloteichus hoggarensis.</title>
        <authorList>
            <person name="Ruckert C."/>
            <person name="Nouioui I."/>
            <person name="Willmese J."/>
            <person name="van Wezel G."/>
            <person name="Klenk H.-P."/>
            <person name="Kalinowski J."/>
            <person name="Zotchev S.B."/>
        </authorList>
    </citation>
    <scope>NUCLEOTIDE SEQUENCE [LARGE SCALE GENOMIC DNA]</scope>
    <source>
        <strain evidence="6 7">DSM 45943</strain>
    </source>
</reference>
<dbReference type="PANTHER" id="PTHR47781:SF1">
    <property type="entry name" value="LARGE RIBOSOMAL SUBUNIT PROTEIN BL36B"/>
    <property type="match status" value="1"/>
</dbReference>
<dbReference type="OrthoDB" id="9801558at2"/>
<accession>A0A221W446</accession>
<proteinExistence type="inferred from homology"/>
<dbReference type="NCBIfam" id="NF002021">
    <property type="entry name" value="PRK00831.1"/>
    <property type="match status" value="1"/>
</dbReference>
<dbReference type="Proteomes" id="UP000204221">
    <property type="component" value="Chromosome"/>
</dbReference>
<dbReference type="InterPro" id="IPR047621">
    <property type="entry name" value="Ribosomal_L36_bact"/>
</dbReference>
<dbReference type="PANTHER" id="PTHR47781">
    <property type="entry name" value="50S RIBOSOMAL PROTEIN L36 2"/>
    <property type="match status" value="1"/>
</dbReference>
<organism evidence="6 7">
    <name type="scientific">Actinoalloteichus hoggarensis</name>
    <dbReference type="NCBI Taxonomy" id="1470176"/>
    <lineage>
        <taxon>Bacteria</taxon>
        <taxon>Bacillati</taxon>
        <taxon>Actinomycetota</taxon>
        <taxon>Actinomycetes</taxon>
        <taxon>Pseudonocardiales</taxon>
        <taxon>Pseudonocardiaceae</taxon>
        <taxon>Actinoalloteichus</taxon>
    </lineage>
</organism>
<dbReference type="SUPFAM" id="SSF57840">
    <property type="entry name" value="Ribosomal protein L36"/>
    <property type="match status" value="1"/>
</dbReference>
<name>A0A221W446_9PSEU</name>